<reference evidence="2" key="1">
    <citation type="submission" date="2022-02" db="EMBL/GenBank/DDBJ databases">
        <authorList>
            <person name="Henning P.M."/>
            <person name="McCubbin A.G."/>
            <person name="Shore J.S."/>
        </authorList>
    </citation>
    <scope>NUCLEOTIDE SEQUENCE</scope>
    <source>
        <strain evidence="2">F60SS</strain>
        <tissue evidence="2">Leaves</tissue>
    </source>
</reference>
<dbReference type="Proteomes" id="UP001141552">
    <property type="component" value="Unassembled WGS sequence"/>
</dbReference>
<dbReference type="InterPro" id="IPR036041">
    <property type="entry name" value="Ribosome-inact_prot_sf"/>
</dbReference>
<proteinExistence type="predicted"/>
<reference evidence="2" key="2">
    <citation type="journal article" date="2023" name="Plants (Basel)">
        <title>Annotation of the Turnera subulata (Passifloraceae) Draft Genome Reveals the S-Locus Evolved after the Divergence of Turneroideae from Passifloroideae in a Stepwise Manner.</title>
        <authorList>
            <person name="Henning P.M."/>
            <person name="Roalson E.H."/>
            <person name="Mir W."/>
            <person name="McCubbin A.G."/>
            <person name="Shore J.S."/>
        </authorList>
    </citation>
    <scope>NUCLEOTIDE SEQUENCE</scope>
    <source>
        <strain evidence="2">F60SS</strain>
    </source>
</reference>
<dbReference type="Pfam" id="PF00161">
    <property type="entry name" value="RIP"/>
    <property type="match status" value="1"/>
</dbReference>
<keyword evidence="1" id="KW-0472">Membrane</keyword>
<keyword evidence="3" id="KW-1185">Reference proteome</keyword>
<dbReference type="AlphaFoldDB" id="A0A9Q0FQN4"/>
<dbReference type="GO" id="GO:0017148">
    <property type="term" value="P:negative regulation of translation"/>
    <property type="evidence" value="ECO:0007669"/>
    <property type="project" value="InterPro"/>
</dbReference>
<feature type="transmembrane region" description="Helical" evidence="1">
    <location>
        <begin position="32"/>
        <end position="54"/>
    </location>
</feature>
<sequence length="295" mass="33085">MYIHIYDDDDADERNYQGLQVSKGRKMKLCRVQVGAVVVGAWVCLILVVGSGAVQVGPSRVEEGGDQEYPYPAEKISSTFRTVEFNLTGSTTTRNYRRRLINVMRNQLRSSIYFFDIPSLPRNKVTGVNRFGLVTINYDNGQPSSCLSGHRCQQYICCRFLLRESNGKTAKGLLLLYWIKSAIQALYNRRDPFGLKNSLSVVIQMVSEFVRSDLVMNRVLADFSSSRAADGDMQFVENNWASNSKAVLSVTSSSKYFATNITLPESRKVIRNVDDANRVGLVSLLWSPTASTTQD</sequence>
<evidence type="ECO:0000313" key="2">
    <source>
        <dbReference type="EMBL" id="KAJ4835104.1"/>
    </source>
</evidence>
<organism evidence="2 3">
    <name type="scientific">Turnera subulata</name>
    <dbReference type="NCBI Taxonomy" id="218843"/>
    <lineage>
        <taxon>Eukaryota</taxon>
        <taxon>Viridiplantae</taxon>
        <taxon>Streptophyta</taxon>
        <taxon>Embryophyta</taxon>
        <taxon>Tracheophyta</taxon>
        <taxon>Spermatophyta</taxon>
        <taxon>Magnoliopsida</taxon>
        <taxon>eudicotyledons</taxon>
        <taxon>Gunneridae</taxon>
        <taxon>Pentapetalae</taxon>
        <taxon>rosids</taxon>
        <taxon>fabids</taxon>
        <taxon>Malpighiales</taxon>
        <taxon>Passifloraceae</taxon>
        <taxon>Turnera</taxon>
    </lineage>
</organism>
<dbReference type="InterPro" id="IPR001574">
    <property type="entry name" value="Ribosome_inactivat_prot"/>
</dbReference>
<dbReference type="SUPFAM" id="SSF56371">
    <property type="entry name" value="Ribosome inactivating proteins (RIP)"/>
    <property type="match status" value="1"/>
</dbReference>
<protein>
    <recommendedName>
        <fullName evidence="4">rRNA N-glycosidase</fullName>
    </recommendedName>
</protein>
<dbReference type="Gene3D" id="4.10.470.10">
    <property type="entry name" value="Ricin (A Subunit), domain 2"/>
    <property type="match status" value="1"/>
</dbReference>
<gene>
    <name evidence="2" type="ORF">Tsubulata_037223</name>
</gene>
<dbReference type="EMBL" id="JAKUCV010004519">
    <property type="protein sequence ID" value="KAJ4835104.1"/>
    <property type="molecule type" value="Genomic_DNA"/>
</dbReference>
<accession>A0A9Q0FQN4</accession>
<evidence type="ECO:0000313" key="3">
    <source>
        <dbReference type="Proteomes" id="UP001141552"/>
    </source>
</evidence>
<dbReference type="InterPro" id="IPR016139">
    <property type="entry name" value="Ribosome_inactivat_prot_sub2"/>
</dbReference>
<keyword evidence="1" id="KW-1133">Transmembrane helix</keyword>
<comment type="caution">
    <text evidence="2">The sequence shown here is derived from an EMBL/GenBank/DDBJ whole genome shotgun (WGS) entry which is preliminary data.</text>
</comment>
<evidence type="ECO:0000256" key="1">
    <source>
        <dbReference type="SAM" id="Phobius"/>
    </source>
</evidence>
<dbReference type="GO" id="GO:0030598">
    <property type="term" value="F:rRNA N-glycosylase activity"/>
    <property type="evidence" value="ECO:0007669"/>
    <property type="project" value="InterPro"/>
</dbReference>
<name>A0A9Q0FQN4_9ROSI</name>
<keyword evidence="1" id="KW-0812">Transmembrane</keyword>
<evidence type="ECO:0008006" key="4">
    <source>
        <dbReference type="Google" id="ProtNLM"/>
    </source>
</evidence>